<evidence type="ECO:0000313" key="15">
    <source>
        <dbReference type="EMBL" id="EKU46862.1"/>
    </source>
</evidence>
<dbReference type="InterPro" id="IPR017142">
    <property type="entry name" value="Nitric_oxide_synthase_Oase-su"/>
</dbReference>
<dbReference type="eggNOG" id="COG4362">
    <property type="taxonomic scope" value="Bacteria"/>
</dbReference>
<dbReference type="GO" id="GO:0020037">
    <property type="term" value="F:heme binding"/>
    <property type="evidence" value="ECO:0007669"/>
    <property type="project" value="InterPro"/>
</dbReference>
<comment type="subunit">
    <text evidence="12">Homodimer.</text>
</comment>
<dbReference type="GO" id="GO:0046872">
    <property type="term" value="F:metal ion binding"/>
    <property type="evidence" value="ECO:0007669"/>
    <property type="project" value="UniProtKB-KW"/>
</dbReference>
<evidence type="ECO:0000256" key="1">
    <source>
        <dbReference type="ARBA" id="ARBA00001963"/>
    </source>
</evidence>
<dbReference type="EMBL" id="AMSQ01000014">
    <property type="protein sequence ID" value="EKU46862.1"/>
    <property type="molecule type" value="Genomic_DNA"/>
</dbReference>
<evidence type="ECO:0000256" key="9">
    <source>
        <dbReference type="ARBA" id="ARBA00023002"/>
    </source>
</evidence>
<evidence type="ECO:0000256" key="10">
    <source>
        <dbReference type="ARBA" id="ARBA00023004"/>
    </source>
</evidence>
<evidence type="ECO:0000256" key="2">
    <source>
        <dbReference type="ARBA" id="ARBA00001971"/>
    </source>
</evidence>
<evidence type="ECO:0000256" key="12">
    <source>
        <dbReference type="PIRNR" id="PIRNR037219"/>
    </source>
</evidence>
<dbReference type="Gene3D" id="3.90.1230.10">
    <property type="entry name" value="Nitric Oxide Synthase, Chain A, domain 3"/>
    <property type="match status" value="1"/>
</dbReference>
<evidence type="ECO:0000256" key="6">
    <source>
        <dbReference type="ARBA" id="ARBA00018859"/>
    </source>
</evidence>
<dbReference type="Proteomes" id="UP000009885">
    <property type="component" value="Unassembled WGS sequence"/>
</dbReference>
<dbReference type="AlphaFoldDB" id="K9AWF1"/>
<protein>
    <recommendedName>
        <fullName evidence="6 12">Nitric oxide synthase oxygenase</fullName>
        <ecNumber evidence="5 12">1.14.14.47</ecNumber>
    </recommendedName>
</protein>
<dbReference type="PATRIC" id="fig|1229783.3.peg.1747"/>
<dbReference type="EC" id="1.14.14.47" evidence="5 12"/>
<keyword evidence="7 12" id="KW-0349">Heme</keyword>
<name>K9AWF1_9STAP</name>
<dbReference type="PANTHER" id="PTHR43410">
    <property type="entry name" value="NITRIC OXIDE SYNTHASE OXYGENASE"/>
    <property type="match status" value="1"/>
</dbReference>
<dbReference type="InterPro" id="IPR036119">
    <property type="entry name" value="NOS_N_sf"/>
</dbReference>
<dbReference type="RefSeq" id="WP_009384062.1">
    <property type="nucleotide sequence ID" value="NZ_AMSQ01000014.1"/>
</dbReference>
<comment type="cofactor">
    <cofactor evidence="2 12 13">
        <name>heme</name>
        <dbReference type="ChEBI" id="CHEBI:30413"/>
    </cofactor>
</comment>
<keyword evidence="10 12" id="KW-0408">Iron</keyword>
<sequence>MYKEAKAFIKEMYNERGFSKQDIKSRLKAIKKEIRKAGTYTHTKEELTYGAQMAWRHSNRCIGRFFWSTLEVADHRDVQTEDAFIKAIESHIVNATNNGRIKPYISVFSHTQPPKIHNNQLIRYAGYEDCGDPMERDVTQLAEQLGWQGQHTDFDVLPLIYQVPNGDLHYHEFDSSIIKEVPITHQRFEKVSQLNLKWYAVPIISNMDLKIGGITYPTAPFNGWYMVNEIAVRNFTDTYRYNLMEKVAHAMEFDTLKNNTFNKDRVLVELNDAVYYSFKQAGVSIVDHHTASKQFERFEDHEHQAGRKVTGKWSWLIPSLSPSLVSNYHHGYSNEMRDPNFHYKKPSKKSRCPFHS</sequence>
<organism evidence="15 16">
    <name type="scientific">Staphylococcus massiliensis S46</name>
    <dbReference type="NCBI Taxonomy" id="1229783"/>
    <lineage>
        <taxon>Bacteria</taxon>
        <taxon>Bacillati</taxon>
        <taxon>Bacillota</taxon>
        <taxon>Bacilli</taxon>
        <taxon>Bacillales</taxon>
        <taxon>Staphylococcaceae</taxon>
        <taxon>Staphylococcus</taxon>
    </lineage>
</organism>
<dbReference type="InterPro" id="IPR044943">
    <property type="entry name" value="NOS_dom_1"/>
</dbReference>
<feature type="binding site" description="axial binding residue" evidence="13">
    <location>
        <position position="61"/>
    </location>
    <ligand>
        <name>heme</name>
        <dbReference type="ChEBI" id="CHEBI:30413"/>
    </ligand>
    <ligandPart>
        <name>Fe</name>
        <dbReference type="ChEBI" id="CHEBI:18248"/>
    </ligandPart>
</feature>
<dbReference type="InterPro" id="IPR004030">
    <property type="entry name" value="NOS_N"/>
</dbReference>
<dbReference type="Gene3D" id="3.90.340.10">
    <property type="entry name" value="Nitric Oxide Synthase, Chain A, domain 1"/>
    <property type="match status" value="1"/>
</dbReference>
<comment type="miscellaneous">
    <text evidence="12">This protein is similar to the oxygenase domain of eukaryotic nitric oxide synthases but lacks the reductase domain which, in eukaryotes, is responsible for transfer of electrons to the ferric heme during nitric oxide synthesis.</text>
</comment>
<evidence type="ECO:0000256" key="11">
    <source>
        <dbReference type="ARBA" id="ARBA00048713"/>
    </source>
</evidence>
<dbReference type="InterPro" id="IPR044940">
    <property type="entry name" value="NOS_dom_2"/>
</dbReference>
<feature type="domain" description="Nitric oxide synthase (NOS)" evidence="14">
    <location>
        <begin position="2"/>
        <end position="347"/>
    </location>
</feature>
<keyword evidence="8 12" id="KW-0479">Metal-binding</keyword>
<dbReference type="InterPro" id="IPR050607">
    <property type="entry name" value="NOS"/>
</dbReference>
<evidence type="ECO:0000256" key="8">
    <source>
        <dbReference type="ARBA" id="ARBA00022723"/>
    </source>
</evidence>
<proteinExistence type="inferred from homology"/>
<evidence type="ECO:0000256" key="3">
    <source>
        <dbReference type="ARBA" id="ARBA00002642"/>
    </source>
</evidence>
<evidence type="ECO:0000259" key="14">
    <source>
        <dbReference type="Pfam" id="PF02898"/>
    </source>
</evidence>
<accession>K9AWF1</accession>
<dbReference type="STRING" id="1229783.C273_08681"/>
<dbReference type="PIRSF" id="PIRSF037219">
    <property type="entry name" value="NOS_oxygenase"/>
    <property type="match status" value="1"/>
</dbReference>
<keyword evidence="9 12" id="KW-0560">Oxidoreductase</keyword>
<dbReference type="GO" id="GO:0006809">
    <property type="term" value="P:nitric oxide biosynthetic process"/>
    <property type="evidence" value="ECO:0007669"/>
    <property type="project" value="InterPro"/>
</dbReference>
<comment type="similarity">
    <text evidence="4 12">Belongs to the NOS family. Bacterial NOS oxygenase subfamily.</text>
</comment>
<dbReference type="InterPro" id="IPR044944">
    <property type="entry name" value="NOS_dom_3"/>
</dbReference>
<comment type="caution">
    <text evidence="15">The sequence shown here is derived from an EMBL/GenBank/DDBJ whole genome shotgun (WGS) entry which is preliminary data.</text>
</comment>
<comment type="cofactor">
    <cofactor evidence="1">
        <name>(6S)-5,6,7,8-tetrahydrofolate</name>
        <dbReference type="ChEBI" id="CHEBI:57453"/>
    </cofactor>
</comment>
<dbReference type="PANTHER" id="PTHR43410:SF1">
    <property type="entry name" value="NITRIC OXIDE SYNTHASE"/>
    <property type="match status" value="1"/>
</dbReference>
<evidence type="ECO:0000256" key="7">
    <source>
        <dbReference type="ARBA" id="ARBA00022617"/>
    </source>
</evidence>
<gene>
    <name evidence="15" type="ORF">C273_08681</name>
</gene>
<keyword evidence="16" id="KW-1185">Reference proteome</keyword>
<evidence type="ECO:0000256" key="5">
    <source>
        <dbReference type="ARBA" id="ARBA00012735"/>
    </source>
</evidence>
<reference evidence="15 16" key="1">
    <citation type="journal article" date="2013" name="Genome Announc.">
        <title>Genome Sequence of Staphylococcus massiliensis Strain S46, Isolated from the Surface of Healthy Human Skin.</title>
        <authorList>
            <person name="Srivastav R."/>
            <person name="Singh A."/>
            <person name="Jangir P.K."/>
            <person name="Kumari C."/>
            <person name="Muduli S."/>
            <person name="Sharma R."/>
        </authorList>
    </citation>
    <scope>NUCLEOTIDE SEQUENCE [LARGE SCALE GENOMIC DNA]</scope>
    <source>
        <strain evidence="15 16">S46</strain>
    </source>
</reference>
<evidence type="ECO:0000256" key="4">
    <source>
        <dbReference type="ARBA" id="ARBA00005411"/>
    </source>
</evidence>
<comment type="catalytic activity">
    <reaction evidence="11">
        <text>3 reduced [flavodoxin] + 2 L-arginine + 4 O2 = 3 oxidized [flavodoxin] + 2 L-citrulline + 2 nitric oxide + 4 H2O + 5 H(+)</text>
        <dbReference type="Rhea" id="RHEA:52324"/>
        <dbReference type="Rhea" id="RHEA-COMP:10622"/>
        <dbReference type="Rhea" id="RHEA-COMP:10623"/>
        <dbReference type="ChEBI" id="CHEBI:15377"/>
        <dbReference type="ChEBI" id="CHEBI:15378"/>
        <dbReference type="ChEBI" id="CHEBI:15379"/>
        <dbReference type="ChEBI" id="CHEBI:16480"/>
        <dbReference type="ChEBI" id="CHEBI:32682"/>
        <dbReference type="ChEBI" id="CHEBI:57618"/>
        <dbReference type="ChEBI" id="CHEBI:57743"/>
        <dbReference type="ChEBI" id="CHEBI:58210"/>
        <dbReference type="EC" id="1.14.14.47"/>
    </reaction>
</comment>
<evidence type="ECO:0000313" key="16">
    <source>
        <dbReference type="Proteomes" id="UP000009885"/>
    </source>
</evidence>
<comment type="function">
    <text evidence="3 12">Catalyzes the production of nitric oxide.</text>
</comment>
<dbReference type="Gene3D" id="3.90.440.10">
    <property type="entry name" value="Nitric Oxide Synthase,Heme Domain,Chain A domain 2"/>
    <property type="match status" value="1"/>
</dbReference>
<evidence type="ECO:0000256" key="13">
    <source>
        <dbReference type="PIRSR" id="PIRSR037219-1"/>
    </source>
</evidence>
<dbReference type="OrthoDB" id="3398374at2"/>
<dbReference type="SUPFAM" id="SSF56512">
    <property type="entry name" value="Nitric oxide (NO) synthase oxygenase domain"/>
    <property type="match status" value="1"/>
</dbReference>
<dbReference type="GO" id="GO:0004517">
    <property type="term" value="F:nitric-oxide synthase activity"/>
    <property type="evidence" value="ECO:0007669"/>
    <property type="project" value="InterPro"/>
</dbReference>
<dbReference type="CDD" id="cd00794">
    <property type="entry name" value="NOS_oxygenase_prok"/>
    <property type="match status" value="1"/>
</dbReference>
<dbReference type="Pfam" id="PF02898">
    <property type="entry name" value="NO_synthase"/>
    <property type="match status" value="1"/>
</dbReference>